<dbReference type="AlphaFoldDB" id="F4L7Q2"/>
<dbReference type="Proteomes" id="UP000008461">
    <property type="component" value="Plasmid pHALHY01"/>
</dbReference>
<dbReference type="InterPro" id="IPR017113">
    <property type="entry name" value="Antirestriction_ArdC"/>
</dbReference>
<geneLocation type="plasmid" evidence="3 4">
    <name>pHALHY01</name>
</geneLocation>
<keyword evidence="4" id="KW-1185">Reference proteome</keyword>
<reference key="2">
    <citation type="submission" date="2011-04" db="EMBL/GenBank/DDBJ databases">
        <title>Complete sequence of plasmid 1 of Haliscomenobacter hydrossis DSM 1100.</title>
        <authorList>
            <consortium name="US DOE Joint Genome Institute (JGI-PGF)"/>
            <person name="Lucas S."/>
            <person name="Han J."/>
            <person name="Lapidus A."/>
            <person name="Bruce D."/>
            <person name="Goodwin L."/>
            <person name="Pitluck S."/>
            <person name="Peters L."/>
            <person name="Kyrpides N."/>
            <person name="Mavromatis K."/>
            <person name="Ivanova N."/>
            <person name="Ovchinnikova G."/>
            <person name="Pagani I."/>
            <person name="Daligault H."/>
            <person name="Detter J.C."/>
            <person name="Han C."/>
            <person name="Land M."/>
            <person name="Hauser L."/>
            <person name="Markowitz V."/>
            <person name="Cheng J.-F."/>
            <person name="Hugenholtz P."/>
            <person name="Woyke T."/>
            <person name="Wu D."/>
            <person name="Verbarg S."/>
            <person name="Frueling A."/>
            <person name="Brambilla E."/>
            <person name="Klenk H.-P."/>
            <person name="Eisen J.A."/>
        </authorList>
    </citation>
    <scope>NUCLEOTIDE SEQUENCE</scope>
    <source>
        <strain>DSM 1100</strain>
    </source>
</reference>
<dbReference type="GO" id="GO:0003697">
    <property type="term" value="F:single-stranded DNA binding"/>
    <property type="evidence" value="ECO:0007669"/>
    <property type="project" value="InterPro"/>
</dbReference>
<gene>
    <name evidence="3" type="ordered locus">Halhy_6594</name>
</gene>
<name>F4L7Q2_HALH1</name>
<dbReference type="HOGENOM" id="CLU_041111_0_0_10"/>
<dbReference type="OrthoDB" id="9792687at2"/>
<dbReference type="RefSeq" id="WP_013768927.1">
    <property type="nucleotide sequence ID" value="NC_015511.1"/>
</dbReference>
<accession>F4L7Q2</accession>
<proteinExistence type="predicted"/>
<evidence type="ECO:0008006" key="5">
    <source>
        <dbReference type="Google" id="ProtNLM"/>
    </source>
</evidence>
<feature type="domain" description="Polyvalent protein metallopeptidase" evidence="2">
    <location>
        <begin position="144"/>
        <end position="275"/>
    </location>
</feature>
<evidence type="ECO:0000259" key="1">
    <source>
        <dbReference type="Pfam" id="PF08401"/>
    </source>
</evidence>
<keyword evidence="3" id="KW-0614">Plasmid</keyword>
<reference evidence="3 4" key="1">
    <citation type="journal article" date="2011" name="Stand. Genomic Sci.">
        <title>Complete genome sequence of Haliscomenobacter hydrossis type strain (O).</title>
        <authorList>
            <consortium name="US DOE Joint Genome Institute (JGI-PGF)"/>
            <person name="Daligault H."/>
            <person name="Lapidus A."/>
            <person name="Zeytun A."/>
            <person name="Nolan M."/>
            <person name="Lucas S."/>
            <person name="Del Rio T.G."/>
            <person name="Tice H."/>
            <person name="Cheng J.F."/>
            <person name="Tapia R."/>
            <person name="Han C."/>
            <person name="Goodwin L."/>
            <person name="Pitluck S."/>
            <person name="Liolios K."/>
            <person name="Pagani I."/>
            <person name="Ivanova N."/>
            <person name="Huntemann M."/>
            <person name="Mavromatis K."/>
            <person name="Mikhailova N."/>
            <person name="Pati A."/>
            <person name="Chen A."/>
            <person name="Palaniappan K."/>
            <person name="Land M."/>
            <person name="Hauser L."/>
            <person name="Brambilla E.M."/>
            <person name="Rohde M."/>
            <person name="Verbarg S."/>
            <person name="Goker M."/>
            <person name="Bristow J."/>
            <person name="Eisen J.A."/>
            <person name="Markowitz V."/>
            <person name="Hugenholtz P."/>
            <person name="Kyrpides N.C."/>
            <person name="Klenk H.P."/>
            <person name="Woyke T."/>
        </authorList>
    </citation>
    <scope>NUCLEOTIDE SEQUENCE [LARGE SCALE GENOMIC DNA]</scope>
    <source>
        <strain evidence="4">ATCC 27775 / DSM 1100 / LMG 10767 / O</strain>
        <plasmid evidence="4">Plasmid pHALHY01</plasmid>
    </source>
</reference>
<dbReference type="InterPro" id="IPR041459">
    <property type="entry name" value="MPTase-PolyVal"/>
</dbReference>
<evidence type="ECO:0000259" key="2">
    <source>
        <dbReference type="Pfam" id="PF18818"/>
    </source>
</evidence>
<dbReference type="Pfam" id="PF08401">
    <property type="entry name" value="ArdcN"/>
    <property type="match status" value="1"/>
</dbReference>
<dbReference type="PIRSF" id="PIRSF037112">
    <property type="entry name" value="Antirestriction_ArdC"/>
    <property type="match status" value="1"/>
</dbReference>
<evidence type="ECO:0000313" key="3">
    <source>
        <dbReference type="EMBL" id="AEE54410.1"/>
    </source>
</evidence>
<sequence>MKNVSVYEIATQKILTLLEQGVAPWRKSWTDKLYLPAMNYATRTPYRGFNQLYLSYFYKDPYFMTFKQVQDRGGRIRKGAKADLVFFWNWLYLDAQGEKVQEEALAKVRIPQPRFYHVFNATDIEGIDFVYPSNELFTAHERIEHCEELVKSTGANIIHAGNSAAYHPFQDFIRLPELQQFNSPEDYYATLFHELAHWTGHPSRLNRFPEGEPIPAFGSPDYSREELVSELCSAFVCAHCQIDSPQLDANNAAYLQAWINKLKGDPKLILNAAAQAQKAADLLLQPQEICL</sequence>
<dbReference type="KEGG" id="hhy:Halhy_6594"/>
<organism evidence="3 4">
    <name type="scientific">Haliscomenobacter hydrossis (strain ATCC 27775 / DSM 1100 / LMG 10767 / O)</name>
    <dbReference type="NCBI Taxonomy" id="760192"/>
    <lineage>
        <taxon>Bacteria</taxon>
        <taxon>Pseudomonadati</taxon>
        <taxon>Bacteroidota</taxon>
        <taxon>Saprospiria</taxon>
        <taxon>Saprospirales</taxon>
        <taxon>Haliscomenobacteraceae</taxon>
        <taxon>Haliscomenobacter</taxon>
    </lineage>
</organism>
<dbReference type="Pfam" id="PF18818">
    <property type="entry name" value="MPTase-PolyVal"/>
    <property type="match status" value="1"/>
</dbReference>
<dbReference type="EMBL" id="CP002692">
    <property type="protein sequence ID" value="AEE54410.1"/>
    <property type="molecule type" value="Genomic_DNA"/>
</dbReference>
<feature type="domain" description="N-terminal" evidence="1">
    <location>
        <begin position="6"/>
        <end position="119"/>
    </location>
</feature>
<protein>
    <recommendedName>
        <fullName evidence="5">Antirestriction protein ArdC</fullName>
    </recommendedName>
</protein>
<evidence type="ECO:0000313" key="4">
    <source>
        <dbReference type="Proteomes" id="UP000008461"/>
    </source>
</evidence>
<dbReference type="InterPro" id="IPR013610">
    <property type="entry name" value="ArdC_N"/>
</dbReference>